<keyword evidence="3" id="KW-0812">Transmembrane</keyword>
<dbReference type="Proteomes" id="UP001497623">
    <property type="component" value="Unassembled WGS sequence"/>
</dbReference>
<dbReference type="PANTHER" id="PTHR33966:SF1">
    <property type="entry name" value="PROTEIN ODR-4 HOMOLOG"/>
    <property type="match status" value="1"/>
</dbReference>
<comment type="subcellular location">
    <subcellularLocation>
        <location evidence="1">Membrane</location>
    </subcellularLocation>
</comment>
<protein>
    <submittedName>
        <fullName evidence="6">Uncharacterized protein</fullName>
    </submittedName>
</protein>
<keyword evidence="5" id="KW-0472">Membrane</keyword>
<keyword evidence="4" id="KW-1133">Transmembrane helix</keyword>
<reference evidence="6 7" key="1">
    <citation type="submission" date="2024-05" db="EMBL/GenBank/DDBJ databases">
        <authorList>
            <person name="Wallberg A."/>
        </authorList>
    </citation>
    <scope>NUCLEOTIDE SEQUENCE [LARGE SCALE GENOMIC DNA]</scope>
</reference>
<dbReference type="GO" id="GO:0016020">
    <property type="term" value="C:membrane"/>
    <property type="evidence" value="ECO:0007669"/>
    <property type="project" value="UniProtKB-SubCell"/>
</dbReference>
<gene>
    <name evidence="6" type="ORF">MNOR_LOCUS26975</name>
</gene>
<dbReference type="PANTHER" id="PTHR33966">
    <property type="entry name" value="PROTEIN ODR-4 HOMOLOG"/>
    <property type="match status" value="1"/>
</dbReference>
<comment type="caution">
    <text evidence="6">The sequence shown here is derived from an EMBL/GenBank/DDBJ whole genome shotgun (WGS) entry which is preliminary data.</text>
</comment>
<keyword evidence="7" id="KW-1185">Reference proteome</keyword>
<sequence length="123" mass="13636">QNAKDKDYIVHIAPTPPEDQYIENENEEVTKSVKTKSANCISDVEEDSVIQHARQVIRMLPGGLDILGIFIVTSPSDLNNMTSQVKLQKLLNSIHKATSKLLLDTSQPTSEKAVLHVCPETLK</sequence>
<organism evidence="6 7">
    <name type="scientific">Meganyctiphanes norvegica</name>
    <name type="common">Northern krill</name>
    <name type="synonym">Thysanopoda norvegica</name>
    <dbReference type="NCBI Taxonomy" id="48144"/>
    <lineage>
        <taxon>Eukaryota</taxon>
        <taxon>Metazoa</taxon>
        <taxon>Ecdysozoa</taxon>
        <taxon>Arthropoda</taxon>
        <taxon>Crustacea</taxon>
        <taxon>Multicrustacea</taxon>
        <taxon>Malacostraca</taxon>
        <taxon>Eumalacostraca</taxon>
        <taxon>Eucarida</taxon>
        <taxon>Euphausiacea</taxon>
        <taxon>Euphausiidae</taxon>
        <taxon>Meganyctiphanes</taxon>
    </lineage>
</organism>
<accession>A0AAV2RM36</accession>
<dbReference type="EMBL" id="CAXKWB010027719">
    <property type="protein sequence ID" value="CAL4132266.1"/>
    <property type="molecule type" value="Genomic_DNA"/>
</dbReference>
<dbReference type="Pfam" id="PF14778">
    <property type="entry name" value="ODR4-like"/>
    <property type="match status" value="1"/>
</dbReference>
<evidence type="ECO:0000256" key="2">
    <source>
        <dbReference type="ARBA" id="ARBA00010131"/>
    </source>
</evidence>
<dbReference type="InterPro" id="IPR029454">
    <property type="entry name" value="ODR-4-like"/>
</dbReference>
<evidence type="ECO:0000256" key="4">
    <source>
        <dbReference type="ARBA" id="ARBA00022989"/>
    </source>
</evidence>
<dbReference type="GO" id="GO:0008104">
    <property type="term" value="P:intracellular protein localization"/>
    <property type="evidence" value="ECO:0007669"/>
    <property type="project" value="TreeGrafter"/>
</dbReference>
<evidence type="ECO:0000313" key="6">
    <source>
        <dbReference type="EMBL" id="CAL4132266.1"/>
    </source>
</evidence>
<comment type="similarity">
    <text evidence="2">Belongs to the ODR-4 family.</text>
</comment>
<proteinExistence type="inferred from homology"/>
<name>A0AAV2RM36_MEGNR</name>
<evidence type="ECO:0000256" key="3">
    <source>
        <dbReference type="ARBA" id="ARBA00022692"/>
    </source>
</evidence>
<dbReference type="AlphaFoldDB" id="A0AAV2RM36"/>
<feature type="non-terminal residue" evidence="6">
    <location>
        <position position="1"/>
    </location>
</feature>
<feature type="non-terminal residue" evidence="6">
    <location>
        <position position="123"/>
    </location>
</feature>
<evidence type="ECO:0000256" key="1">
    <source>
        <dbReference type="ARBA" id="ARBA00004370"/>
    </source>
</evidence>
<evidence type="ECO:0000256" key="5">
    <source>
        <dbReference type="ARBA" id="ARBA00023136"/>
    </source>
</evidence>
<evidence type="ECO:0000313" key="7">
    <source>
        <dbReference type="Proteomes" id="UP001497623"/>
    </source>
</evidence>
<dbReference type="GO" id="GO:0012505">
    <property type="term" value="C:endomembrane system"/>
    <property type="evidence" value="ECO:0007669"/>
    <property type="project" value="TreeGrafter"/>
</dbReference>